<dbReference type="EMBL" id="MRCG01000002">
    <property type="protein sequence ID" value="OKH50051.1"/>
    <property type="molecule type" value="Genomic_DNA"/>
</dbReference>
<sequence>MSRLSRQVQPAEAYLGKLTPADWATLAKRDVLVKGGKGQYGIMAATPVSHAMAWDVLTDYDNFYQFLPTVVKSRVVEIDGDRTVVEQIDRRRILLTTMESTVLTENLELDGQQISFRLLKGNLEYMYGHWRIDTATLAPGTEPVRLLSQQVRAEADVGPFKSMFYNLFEAGLVDTIKALRGEMERRATSLNL</sequence>
<proteinExistence type="predicted"/>
<protein>
    <recommendedName>
        <fullName evidence="1">Coenzyme Q-binding protein COQ10 START domain-containing protein</fullName>
    </recommendedName>
</protein>
<evidence type="ECO:0000259" key="1">
    <source>
        <dbReference type="Pfam" id="PF03364"/>
    </source>
</evidence>
<feature type="domain" description="Coenzyme Q-binding protein COQ10 START" evidence="1">
    <location>
        <begin position="49"/>
        <end position="136"/>
    </location>
</feature>
<dbReference type="SUPFAM" id="SSF55961">
    <property type="entry name" value="Bet v1-like"/>
    <property type="match status" value="1"/>
</dbReference>
<dbReference type="InterPro" id="IPR005031">
    <property type="entry name" value="COQ10_START"/>
</dbReference>
<dbReference type="RefSeq" id="WP_073607291.1">
    <property type="nucleotide sequence ID" value="NZ_MRCG01000002.1"/>
</dbReference>
<dbReference type="InterPro" id="IPR023393">
    <property type="entry name" value="START-like_dom_sf"/>
</dbReference>
<keyword evidence="3" id="KW-1185">Reference proteome</keyword>
<evidence type="ECO:0000313" key="2">
    <source>
        <dbReference type="EMBL" id="OKH50051.1"/>
    </source>
</evidence>
<comment type="caution">
    <text evidence="2">The sequence shown here is derived from an EMBL/GenBank/DDBJ whole genome shotgun (WGS) entry which is preliminary data.</text>
</comment>
<reference evidence="2 3" key="1">
    <citation type="submission" date="2016-11" db="EMBL/GenBank/DDBJ databases">
        <title>Draft Genome Sequences of Nine Cyanobacterial Strains from Diverse Habitats.</title>
        <authorList>
            <person name="Zhu T."/>
            <person name="Hou S."/>
            <person name="Lu X."/>
            <person name="Hess W.R."/>
        </authorList>
    </citation>
    <scope>NUCLEOTIDE SEQUENCE [LARGE SCALE GENOMIC DNA]</scope>
    <source>
        <strain evidence="2 3">NIES-30</strain>
    </source>
</reference>
<gene>
    <name evidence="2" type="ORF">NIES30_04920</name>
</gene>
<dbReference type="Pfam" id="PF03364">
    <property type="entry name" value="Polyketide_cyc"/>
    <property type="match status" value="1"/>
</dbReference>
<organism evidence="2 3">
    <name type="scientific">Phormidium tenue NIES-30</name>
    <dbReference type="NCBI Taxonomy" id="549789"/>
    <lineage>
        <taxon>Bacteria</taxon>
        <taxon>Bacillati</taxon>
        <taxon>Cyanobacteriota</taxon>
        <taxon>Cyanophyceae</taxon>
        <taxon>Oscillatoriophycideae</taxon>
        <taxon>Oscillatoriales</taxon>
        <taxon>Oscillatoriaceae</taxon>
        <taxon>Phormidium</taxon>
    </lineage>
</organism>
<evidence type="ECO:0000313" key="3">
    <source>
        <dbReference type="Proteomes" id="UP000185557"/>
    </source>
</evidence>
<name>A0A1U7J9D4_9CYAN</name>
<dbReference type="STRING" id="549789.NIES30_04920"/>
<dbReference type="Gene3D" id="3.30.530.20">
    <property type="match status" value="1"/>
</dbReference>
<dbReference type="AlphaFoldDB" id="A0A1U7J9D4"/>
<dbReference type="Proteomes" id="UP000185557">
    <property type="component" value="Unassembled WGS sequence"/>
</dbReference>
<accession>A0A1U7J9D4</accession>
<dbReference type="OrthoDB" id="539556at2"/>